<evidence type="ECO:0000259" key="9">
    <source>
        <dbReference type="PROSITE" id="PS50158"/>
    </source>
</evidence>
<feature type="region of interest" description="Disordered" evidence="7">
    <location>
        <begin position="219"/>
        <end position="244"/>
    </location>
</feature>
<dbReference type="GO" id="GO:0006511">
    <property type="term" value="P:ubiquitin-dependent protein catabolic process"/>
    <property type="evidence" value="ECO:0007669"/>
    <property type="project" value="TreeGrafter"/>
</dbReference>
<evidence type="ECO:0000256" key="7">
    <source>
        <dbReference type="SAM" id="MobiDB-lite"/>
    </source>
</evidence>
<dbReference type="Pfam" id="PF13923">
    <property type="entry name" value="zf-C3HC4_2"/>
    <property type="match status" value="1"/>
</dbReference>
<dbReference type="InterPro" id="IPR014891">
    <property type="entry name" value="DWNN_domain"/>
</dbReference>
<sequence length="560" mass="60395">MSCIHYKFRASLEYKTLTFDGLHISVADLKREICEKENIKAESFDLVLINAQTKRVYQAEGNELIPRNSSVIVQRVPRENAMKLPKVQDRSTEGIVNRKGADPMSSSSGLGEMADFTGMTEEERLTRIKEQSTMKYHPSNYQKRVSNIMTGQPPPTYTCNRCHQPGHWFKNCPQLNARRTTGIPSEELMITTADDPQAYLHPSGKYVVPIMHRMAREMGKKEKRPFSEEETASASPSDNTSTKAAVPNELKCPLCDDLLRDAVLAVCCGDSFCDECIRSRLIESEAKQCPGLRCHQTGVSPDSLVPNIRMRQAVENFRNEAGYTYHNAASRRPMQPSSSSSSSMFMSSSSSMSSSMSAAPATTSAMADAVGQTQQAAPIVVERVRIGLPPLGSVQQKAPTTGLPPVLSNLMSQTGVTKPQSPAYQETVDQAATFRQPQPPAFHQQTLSALESEAAAQASSTPPHHSMSSESTTTTNATASSDMTGIIGMTPVEGAPLPAFLLAPPPAIGLPFGHSSNSDGVARPPLATVAPLPAALPVATVPPQVAVSHASYQSAGMASF</sequence>
<dbReference type="SUPFAM" id="SSF57850">
    <property type="entry name" value="RING/U-box"/>
    <property type="match status" value="1"/>
</dbReference>
<dbReference type="Pfam" id="PF08783">
    <property type="entry name" value="DWNN"/>
    <property type="match status" value="1"/>
</dbReference>
<feature type="compositionally biased region" description="Polar residues" evidence="7">
    <location>
        <begin position="232"/>
        <end position="243"/>
    </location>
</feature>
<evidence type="ECO:0000313" key="11">
    <source>
        <dbReference type="Proteomes" id="UP000887566"/>
    </source>
</evidence>
<dbReference type="GO" id="GO:0019899">
    <property type="term" value="F:enzyme binding"/>
    <property type="evidence" value="ECO:0007669"/>
    <property type="project" value="UniProtKB-ARBA"/>
</dbReference>
<dbReference type="SUPFAM" id="SSF57756">
    <property type="entry name" value="Retrovirus zinc finger-like domains"/>
    <property type="match status" value="1"/>
</dbReference>
<evidence type="ECO:0000256" key="2">
    <source>
        <dbReference type="ARBA" id="ARBA00022723"/>
    </source>
</evidence>
<evidence type="ECO:0000256" key="1">
    <source>
        <dbReference type="ARBA" id="ARBA00004123"/>
    </source>
</evidence>
<organism evidence="11 12">
    <name type="scientific">Plectus sambesii</name>
    <dbReference type="NCBI Taxonomy" id="2011161"/>
    <lineage>
        <taxon>Eukaryota</taxon>
        <taxon>Metazoa</taxon>
        <taxon>Ecdysozoa</taxon>
        <taxon>Nematoda</taxon>
        <taxon>Chromadorea</taxon>
        <taxon>Plectida</taxon>
        <taxon>Plectina</taxon>
        <taxon>Plectoidea</taxon>
        <taxon>Plectidae</taxon>
        <taxon>Plectus</taxon>
    </lineage>
</organism>
<comment type="subcellular location">
    <subcellularLocation>
        <location evidence="1">Nucleus</location>
    </subcellularLocation>
</comment>
<feature type="region of interest" description="Disordered" evidence="7">
    <location>
        <begin position="325"/>
        <end position="356"/>
    </location>
</feature>
<dbReference type="InterPro" id="IPR033489">
    <property type="entry name" value="RBBP6"/>
</dbReference>
<evidence type="ECO:0000256" key="4">
    <source>
        <dbReference type="ARBA" id="ARBA00022833"/>
    </source>
</evidence>
<dbReference type="InterPro" id="IPR025829">
    <property type="entry name" value="Zn_knuckle_CX2CX3GHX4C"/>
</dbReference>
<dbReference type="InterPro" id="IPR001841">
    <property type="entry name" value="Znf_RING"/>
</dbReference>
<evidence type="ECO:0000259" key="10">
    <source>
        <dbReference type="PROSITE" id="PS51282"/>
    </source>
</evidence>
<keyword evidence="11" id="KW-1185">Reference proteome</keyword>
<dbReference type="PANTHER" id="PTHR15439:SF0">
    <property type="entry name" value="CELL DIVISION CYCLE AND APOPTOSIS REGULATOR PROTEIN 1-RELATED"/>
    <property type="match status" value="1"/>
</dbReference>
<protein>
    <submittedName>
        <fullName evidence="12">Uncharacterized protein</fullName>
    </submittedName>
</protein>
<dbReference type="GO" id="GO:0003676">
    <property type="term" value="F:nucleic acid binding"/>
    <property type="evidence" value="ECO:0007669"/>
    <property type="project" value="InterPro"/>
</dbReference>
<dbReference type="WBParaSite" id="PSAMB.scaffold11703size3183.g34341.t1">
    <property type="protein sequence ID" value="PSAMB.scaffold11703size3183.g34341.t1"/>
    <property type="gene ID" value="PSAMB.scaffold11703size3183.g34341"/>
</dbReference>
<dbReference type="InterPro" id="IPR001878">
    <property type="entry name" value="Znf_CCHC"/>
</dbReference>
<evidence type="ECO:0000313" key="12">
    <source>
        <dbReference type="WBParaSite" id="PSAMB.scaffold11703size3183.g34341.t1"/>
    </source>
</evidence>
<evidence type="ECO:0000256" key="3">
    <source>
        <dbReference type="ARBA" id="ARBA00022771"/>
    </source>
</evidence>
<keyword evidence="5" id="KW-0539">Nucleus</keyword>
<dbReference type="GO" id="GO:0005634">
    <property type="term" value="C:nucleus"/>
    <property type="evidence" value="ECO:0007669"/>
    <property type="project" value="UniProtKB-SubCell"/>
</dbReference>
<dbReference type="AlphaFoldDB" id="A0A914UQ32"/>
<dbReference type="Gene3D" id="3.10.20.90">
    <property type="entry name" value="Phosphatidylinositol 3-kinase Catalytic Subunit, Chain A, domain 1"/>
    <property type="match status" value="1"/>
</dbReference>
<reference evidence="12" key="1">
    <citation type="submission" date="2022-11" db="UniProtKB">
        <authorList>
            <consortium name="WormBaseParasite"/>
        </authorList>
    </citation>
    <scope>IDENTIFICATION</scope>
</reference>
<dbReference type="Gene3D" id="3.30.40.10">
    <property type="entry name" value="Zinc/RING finger domain, C3HC4 (zinc finger)"/>
    <property type="match status" value="1"/>
</dbReference>
<dbReference type="PANTHER" id="PTHR15439">
    <property type="entry name" value="RETINOBLASTOMA-BINDING PROTEIN 6"/>
    <property type="match status" value="1"/>
</dbReference>
<dbReference type="SMART" id="SM00343">
    <property type="entry name" value="ZnF_C2HC"/>
    <property type="match status" value="1"/>
</dbReference>
<feature type="domain" description="DWNN" evidence="10">
    <location>
        <begin position="4"/>
        <end position="77"/>
    </location>
</feature>
<feature type="region of interest" description="Disordered" evidence="7">
    <location>
        <begin position="451"/>
        <end position="489"/>
    </location>
</feature>
<keyword evidence="3 6" id="KW-0863">Zinc-finger</keyword>
<dbReference type="CDD" id="cd16620">
    <property type="entry name" value="vRING-HC-C4C4_RBBP6"/>
    <property type="match status" value="1"/>
</dbReference>
<dbReference type="GO" id="GO:0061630">
    <property type="term" value="F:ubiquitin protein ligase activity"/>
    <property type="evidence" value="ECO:0007669"/>
    <property type="project" value="InterPro"/>
</dbReference>
<evidence type="ECO:0000259" key="8">
    <source>
        <dbReference type="PROSITE" id="PS50089"/>
    </source>
</evidence>
<dbReference type="PROSITE" id="PS50158">
    <property type="entry name" value="ZF_CCHC"/>
    <property type="match status" value="1"/>
</dbReference>
<dbReference type="Proteomes" id="UP000887566">
    <property type="component" value="Unplaced"/>
</dbReference>
<dbReference type="GO" id="GO:0006397">
    <property type="term" value="P:mRNA processing"/>
    <property type="evidence" value="ECO:0007669"/>
    <property type="project" value="InterPro"/>
</dbReference>
<accession>A0A914UQ32</accession>
<dbReference type="InterPro" id="IPR013083">
    <property type="entry name" value="Znf_RING/FYVE/PHD"/>
</dbReference>
<dbReference type="GO" id="GO:0008270">
    <property type="term" value="F:zinc ion binding"/>
    <property type="evidence" value="ECO:0007669"/>
    <property type="project" value="UniProtKB-KW"/>
</dbReference>
<name>A0A914UQ32_9BILA</name>
<dbReference type="Gene3D" id="4.10.60.10">
    <property type="entry name" value="Zinc finger, CCHC-type"/>
    <property type="match status" value="1"/>
</dbReference>
<dbReference type="SMART" id="SM01180">
    <property type="entry name" value="DWNN"/>
    <property type="match status" value="1"/>
</dbReference>
<feature type="compositionally biased region" description="Low complexity" evidence="7">
    <location>
        <begin position="328"/>
        <end position="356"/>
    </location>
</feature>
<feature type="domain" description="CCHC-type" evidence="9">
    <location>
        <begin position="159"/>
        <end position="174"/>
    </location>
</feature>
<proteinExistence type="predicted"/>
<dbReference type="PROSITE" id="PS50089">
    <property type="entry name" value="ZF_RING_2"/>
    <property type="match status" value="1"/>
</dbReference>
<evidence type="ECO:0000256" key="5">
    <source>
        <dbReference type="ARBA" id="ARBA00023242"/>
    </source>
</evidence>
<dbReference type="InterPro" id="IPR036875">
    <property type="entry name" value="Znf_CCHC_sf"/>
</dbReference>
<evidence type="ECO:0000256" key="6">
    <source>
        <dbReference type="PROSITE-ProRule" id="PRU00047"/>
    </source>
</evidence>
<feature type="compositionally biased region" description="Low complexity" evidence="7">
    <location>
        <begin position="451"/>
        <end position="484"/>
    </location>
</feature>
<dbReference type="GO" id="GO:0016567">
    <property type="term" value="P:protein ubiquitination"/>
    <property type="evidence" value="ECO:0007669"/>
    <property type="project" value="InterPro"/>
</dbReference>
<keyword evidence="2" id="KW-0479">Metal-binding</keyword>
<dbReference type="Pfam" id="PF13696">
    <property type="entry name" value="zf-CCHC_2"/>
    <property type="match status" value="1"/>
</dbReference>
<keyword evidence="4" id="KW-0862">Zinc</keyword>
<dbReference type="PROSITE" id="PS51282">
    <property type="entry name" value="DWNN"/>
    <property type="match status" value="1"/>
</dbReference>
<feature type="domain" description="RING-type" evidence="8">
    <location>
        <begin position="252"/>
        <end position="293"/>
    </location>
</feature>